<keyword evidence="2" id="KW-1185">Reference proteome</keyword>
<dbReference type="AlphaFoldDB" id="A0A919N611"/>
<dbReference type="Gene3D" id="3.30.300.20">
    <property type="match status" value="1"/>
</dbReference>
<dbReference type="EMBL" id="BOMW01000023">
    <property type="protein sequence ID" value="GIF04979.1"/>
    <property type="molecule type" value="Genomic_DNA"/>
</dbReference>
<accession>A0A919N611</accession>
<evidence type="ECO:0000313" key="1">
    <source>
        <dbReference type="EMBL" id="GIF04979.1"/>
    </source>
</evidence>
<proteinExistence type="predicted"/>
<evidence type="ECO:0000313" key="2">
    <source>
        <dbReference type="Proteomes" id="UP000629619"/>
    </source>
</evidence>
<sequence>MMDLTVERAGPHDFIARNGRGATVRVGRTGAPGAFTPGELLQLAAAACAAITTEELVTRRAGPDARIVAEVDHERAAGAREYQALRVRLRADLSFLDDSTRERVVHAMRIAVERQCTVSRTVERGAPVRLTIDTGTTQV</sequence>
<reference evidence="1" key="1">
    <citation type="submission" date="2021-01" db="EMBL/GenBank/DDBJ databases">
        <title>Whole genome shotgun sequence of Actinoplanes siamensis NBRC 109076.</title>
        <authorList>
            <person name="Komaki H."/>
            <person name="Tamura T."/>
        </authorList>
    </citation>
    <scope>NUCLEOTIDE SEQUENCE</scope>
    <source>
        <strain evidence="1">NBRC 109076</strain>
    </source>
</reference>
<dbReference type="InterPro" id="IPR036102">
    <property type="entry name" value="OsmC/Ohrsf"/>
</dbReference>
<dbReference type="SUPFAM" id="SSF82784">
    <property type="entry name" value="OsmC-like"/>
    <property type="match status" value="1"/>
</dbReference>
<gene>
    <name evidence="1" type="ORF">Asi03nite_25170</name>
</gene>
<dbReference type="Proteomes" id="UP000629619">
    <property type="component" value="Unassembled WGS sequence"/>
</dbReference>
<organism evidence="1 2">
    <name type="scientific">Actinoplanes siamensis</name>
    <dbReference type="NCBI Taxonomy" id="1223317"/>
    <lineage>
        <taxon>Bacteria</taxon>
        <taxon>Bacillati</taxon>
        <taxon>Actinomycetota</taxon>
        <taxon>Actinomycetes</taxon>
        <taxon>Micromonosporales</taxon>
        <taxon>Micromonosporaceae</taxon>
        <taxon>Actinoplanes</taxon>
    </lineage>
</organism>
<name>A0A919N611_9ACTN</name>
<protein>
    <submittedName>
        <fullName evidence="1">Osmotically inducible protein C</fullName>
    </submittedName>
</protein>
<dbReference type="RefSeq" id="WP_203679310.1">
    <property type="nucleotide sequence ID" value="NZ_BOMW01000023.1"/>
</dbReference>
<comment type="caution">
    <text evidence="1">The sequence shown here is derived from an EMBL/GenBank/DDBJ whole genome shotgun (WGS) entry which is preliminary data.</text>
</comment>
<dbReference type="Pfam" id="PF02566">
    <property type="entry name" value="OsmC"/>
    <property type="match status" value="1"/>
</dbReference>
<dbReference type="InterPro" id="IPR003718">
    <property type="entry name" value="OsmC/Ohr_fam"/>
</dbReference>
<dbReference type="InterPro" id="IPR015946">
    <property type="entry name" value="KH_dom-like_a/b"/>
</dbReference>